<evidence type="ECO:0000313" key="1">
    <source>
        <dbReference type="EMBL" id="MFC0209397.1"/>
    </source>
</evidence>
<dbReference type="RefSeq" id="WP_261521038.1">
    <property type="nucleotide sequence ID" value="NZ_JAODNW010000015.1"/>
</dbReference>
<reference evidence="1 2" key="1">
    <citation type="submission" date="2024-09" db="EMBL/GenBank/DDBJ databases">
        <authorList>
            <person name="Sun Q."/>
            <person name="Mori K."/>
        </authorList>
    </citation>
    <scope>NUCLEOTIDE SEQUENCE [LARGE SCALE GENOMIC DNA]</scope>
    <source>
        <strain evidence="1 2">CCM 8543</strain>
    </source>
</reference>
<name>A0ABV6D9R3_9HYPH</name>
<keyword evidence="2" id="KW-1185">Reference proteome</keyword>
<dbReference type="Proteomes" id="UP001589755">
    <property type="component" value="Unassembled WGS sequence"/>
</dbReference>
<organism evidence="1 2">
    <name type="scientific">Chelativorans intermedius</name>
    <dbReference type="NCBI Taxonomy" id="515947"/>
    <lineage>
        <taxon>Bacteria</taxon>
        <taxon>Pseudomonadati</taxon>
        <taxon>Pseudomonadota</taxon>
        <taxon>Alphaproteobacteria</taxon>
        <taxon>Hyphomicrobiales</taxon>
        <taxon>Phyllobacteriaceae</taxon>
        <taxon>Chelativorans</taxon>
    </lineage>
</organism>
<sequence>MPRRSAPCTQADITRLIKAALAAGIRENRIAGVKLTREGAVLLFGGERTGQNSPNEWDEVLEVE</sequence>
<comment type="caution">
    <text evidence="1">The sequence shown here is derived from an EMBL/GenBank/DDBJ whole genome shotgun (WGS) entry which is preliminary data.</text>
</comment>
<evidence type="ECO:0000313" key="2">
    <source>
        <dbReference type="Proteomes" id="UP001589755"/>
    </source>
</evidence>
<accession>A0ABV6D9R3</accession>
<proteinExistence type="predicted"/>
<dbReference type="EMBL" id="JBHLXD010000021">
    <property type="protein sequence ID" value="MFC0209397.1"/>
    <property type="molecule type" value="Genomic_DNA"/>
</dbReference>
<protein>
    <submittedName>
        <fullName evidence="1">Uncharacterized protein</fullName>
    </submittedName>
</protein>
<gene>
    <name evidence="1" type="ORF">ACFFJ2_13405</name>
</gene>